<dbReference type="eggNOG" id="ENOG502TN90">
    <property type="taxonomic scope" value="Eukaryota"/>
</dbReference>
<dbReference type="VEuPathDB" id="PlasmoDB:PKA1H_070031600"/>
<dbReference type="VEuPathDB" id="PlasmoDB:PKNOH_S06428400"/>
<comment type="caution">
    <text evidence="2">The sequence shown here is derived from an EMBL/GenBank/DDBJ whole genome shotgun (WGS) entry which is preliminary data.</text>
</comment>
<evidence type="ECO:0008006" key="4">
    <source>
        <dbReference type="Google" id="ProtNLM"/>
    </source>
</evidence>
<feature type="compositionally biased region" description="Acidic residues" evidence="1">
    <location>
        <begin position="184"/>
        <end position="205"/>
    </location>
</feature>
<accession>A0A1Y3DTM1</accession>
<dbReference type="OrthoDB" id="372982at2759"/>
<feature type="compositionally biased region" description="Acidic residues" evidence="1">
    <location>
        <begin position="133"/>
        <end position="159"/>
    </location>
</feature>
<feature type="region of interest" description="Disordered" evidence="1">
    <location>
        <begin position="231"/>
        <end position="274"/>
    </location>
</feature>
<evidence type="ECO:0000313" key="3">
    <source>
        <dbReference type="Proteomes" id="UP000195012"/>
    </source>
</evidence>
<dbReference type="VEuPathDB" id="PlasmoDB:PKNH_0726500"/>
<name>A0A1Y3DTM1_PLAKN</name>
<sequence length="366" mass="42711">MKEERELYKATKAISTQNNAQRKINAQNQLSSSSFVNRMKNINKAFPHIRSKEDKNYMKENFMKIQEKVSLQKKILELKEEEKNKKPFKMKKFENVVSKVARNLQKTGEGSLGVSKATQPKRVITEECAPGQVEEEEQGEYDNGEEAYGEGEGEEVVDYDDEEVEYVEEEVDYDDEVEYVEEEVEYEEEEVEYEEEEVEYEEEEVEYAKEVEYEDDETGYEEVSRKCQIEKRQDTAAEADSVSAPAKRESSIIEKLSKRGSELPSTEKGNRKNLHKNFGKLPTYILKKKKDIVDDSTDVPDGYRLLKNDERSCVLKELHSQLTETTEEYKINKDKTRKIELGKRLKEIKESIELLSKPHVLVNENF</sequence>
<dbReference type="AlphaFoldDB" id="A0A1Y3DTM1"/>
<dbReference type="OMA" id="KEDKNYM"/>
<reference evidence="2 3" key="1">
    <citation type="submission" date="2017-05" db="EMBL/GenBank/DDBJ databases">
        <title>PacBio assembly of a Plasmodium knowlesi genome sequence with Hi-C correction and manual annotation of the SICAvar gene family.</title>
        <authorList>
            <person name="Lapp S.A."/>
            <person name="Geraldo J.A."/>
            <person name="Chien J.-T."/>
            <person name="Ay F."/>
            <person name="Pakala S.B."/>
            <person name="Batugedara G."/>
            <person name="Humphrey J.C."/>
            <person name="Debarry J.D."/>
            <person name="Le Roch K.G."/>
            <person name="Galinski M.R."/>
            <person name="Kissinger J.C."/>
        </authorList>
    </citation>
    <scope>NUCLEOTIDE SEQUENCE [LARGE SCALE GENOMIC DNA]</scope>
    <source>
        <strain evidence="3">Malayan Strain Pk1 (A+)</strain>
    </source>
</reference>
<feature type="region of interest" description="Disordered" evidence="1">
    <location>
        <begin position="123"/>
        <end position="159"/>
    </location>
</feature>
<feature type="region of interest" description="Disordered" evidence="1">
    <location>
        <begin position="184"/>
        <end position="206"/>
    </location>
</feature>
<dbReference type="Proteomes" id="UP000195012">
    <property type="component" value="Unassembled WGS sequence"/>
</dbReference>
<proteinExistence type="predicted"/>
<feature type="compositionally biased region" description="Basic and acidic residues" evidence="1">
    <location>
        <begin position="246"/>
        <end position="261"/>
    </location>
</feature>
<gene>
    <name evidence="2" type="ORF">PKNOH_S06428400</name>
</gene>
<organism evidence="2 3">
    <name type="scientific">Plasmodium knowlesi</name>
    <dbReference type="NCBI Taxonomy" id="5850"/>
    <lineage>
        <taxon>Eukaryota</taxon>
        <taxon>Sar</taxon>
        <taxon>Alveolata</taxon>
        <taxon>Apicomplexa</taxon>
        <taxon>Aconoidasida</taxon>
        <taxon>Haemosporida</taxon>
        <taxon>Plasmodiidae</taxon>
        <taxon>Plasmodium</taxon>
        <taxon>Plasmodium (Plasmodium)</taxon>
    </lineage>
</organism>
<dbReference type="EMBL" id="NETL01000020">
    <property type="protein sequence ID" value="OTN67519.1"/>
    <property type="molecule type" value="Genomic_DNA"/>
</dbReference>
<evidence type="ECO:0000256" key="1">
    <source>
        <dbReference type="SAM" id="MobiDB-lite"/>
    </source>
</evidence>
<protein>
    <recommendedName>
        <fullName evidence="4">Enkurin domain-containing protein</fullName>
    </recommendedName>
</protein>
<evidence type="ECO:0000313" key="2">
    <source>
        <dbReference type="EMBL" id="OTN67519.1"/>
    </source>
</evidence>